<gene>
    <name evidence="3" type="ORF">DFR57_101268</name>
</gene>
<evidence type="ECO:0000313" key="3">
    <source>
        <dbReference type="EMBL" id="RCW77395.1"/>
    </source>
</evidence>
<evidence type="ECO:0000313" key="4">
    <source>
        <dbReference type="Proteomes" id="UP000252585"/>
    </source>
</evidence>
<feature type="coiled-coil region" evidence="1">
    <location>
        <begin position="478"/>
        <end position="512"/>
    </location>
</feature>
<proteinExistence type="predicted"/>
<protein>
    <submittedName>
        <fullName evidence="3">Polysaccharide pyruvyl transferase WcaK-like protein</fullName>
    </submittedName>
</protein>
<keyword evidence="3" id="KW-0808">Transferase</keyword>
<dbReference type="Proteomes" id="UP000252585">
    <property type="component" value="Unassembled WGS sequence"/>
</dbReference>
<dbReference type="OrthoDB" id="3188137at2"/>
<accession>A0A368YB92</accession>
<comment type="caution">
    <text evidence="3">The sequence shown here is derived from an EMBL/GenBank/DDBJ whole genome shotgun (WGS) entry which is preliminary data.</text>
</comment>
<feature type="domain" description="Polysaccharide pyruvyl transferase" evidence="2">
    <location>
        <begin position="13"/>
        <end position="335"/>
    </location>
</feature>
<dbReference type="Pfam" id="PF04230">
    <property type="entry name" value="PS_pyruv_trans"/>
    <property type="match status" value="1"/>
</dbReference>
<organism evidence="3 4">
    <name type="scientific">Saliterribacillus persicus</name>
    <dbReference type="NCBI Taxonomy" id="930114"/>
    <lineage>
        <taxon>Bacteria</taxon>
        <taxon>Bacillati</taxon>
        <taxon>Bacillota</taxon>
        <taxon>Bacilli</taxon>
        <taxon>Bacillales</taxon>
        <taxon>Bacillaceae</taxon>
        <taxon>Saliterribacillus</taxon>
    </lineage>
</organism>
<dbReference type="InterPro" id="IPR007345">
    <property type="entry name" value="Polysacch_pyruvyl_Trfase"/>
</dbReference>
<dbReference type="EMBL" id="QPJJ01000001">
    <property type="protein sequence ID" value="RCW77395.1"/>
    <property type="molecule type" value="Genomic_DNA"/>
</dbReference>
<dbReference type="PANTHER" id="PTHR36836:SF1">
    <property type="entry name" value="COLANIC ACID BIOSYNTHESIS PROTEIN WCAK"/>
    <property type="match status" value="1"/>
</dbReference>
<keyword evidence="4" id="KW-1185">Reference proteome</keyword>
<evidence type="ECO:0000256" key="1">
    <source>
        <dbReference type="SAM" id="Coils"/>
    </source>
</evidence>
<reference evidence="3 4" key="1">
    <citation type="submission" date="2018-07" db="EMBL/GenBank/DDBJ databases">
        <title>Genomic Encyclopedia of Type Strains, Phase IV (KMG-IV): sequencing the most valuable type-strain genomes for metagenomic binning, comparative biology and taxonomic classification.</title>
        <authorList>
            <person name="Goeker M."/>
        </authorList>
    </citation>
    <scope>NUCLEOTIDE SEQUENCE [LARGE SCALE GENOMIC DNA]</scope>
    <source>
        <strain evidence="3 4">DSM 27696</strain>
    </source>
</reference>
<name>A0A368YB92_9BACI</name>
<evidence type="ECO:0000259" key="2">
    <source>
        <dbReference type="Pfam" id="PF04230"/>
    </source>
</evidence>
<dbReference type="PANTHER" id="PTHR36836">
    <property type="entry name" value="COLANIC ACID BIOSYNTHESIS PROTEIN WCAK"/>
    <property type="match status" value="1"/>
</dbReference>
<dbReference type="AlphaFoldDB" id="A0A368YB92"/>
<dbReference type="RefSeq" id="WP_114351325.1">
    <property type="nucleotide sequence ID" value="NZ_QPJJ01000001.1"/>
</dbReference>
<sequence length="700" mass="81714">MRIGLSYGHVASNIGDLCINQGVISLINEIYPNTEIEVVLRNPNQVYLNESKRTFNENSNVTFHIFETPKGIEESVALLEYYLNHPEVFLIDMGLKDCDVILNNSGEFIFSYNDDPRLDLLWRILPAYAANKTGKKFITLPSTLGPFEDHIGSTLIKEFFASNFGYAVRDANSLDHITELTNEDPTALLLDPAFFITHRPIPKEKTNYERLALIMRLDNFGLRVGGSNSSKNYREMKENHFKDNLSYKFSYEISKKFSKESSNPIIDIYIQTRYDRDLALQLKEDLDEEGLENIINIIEPNSIEDYLTHLSKADFVISSRFHGCILSLLAGVTPMAVYFKSHGHKMPGLYKMLHLDNICFELTNESIESIPSNFWNIYNDKQSSYKVAKKNIEQYRQLTVDWLENLLSKEDFYSKDKLTMPTINKYFRTLIDHDLFNQIDKAHKNTKELQKLVKLQDKTFNKRLTELESINSDQHNSLINLENKYLELFKALKELEENNELLEKKVIKQNREINFQYEKLTHLNEHYSNSNNIKKALSKNLNYFFKKQTKNTSSIFLEIPFKATKSELNLILKCNREKECNASNDNIYIDLPKNEHLYFTSKNDFDFNKPETKQPIDIQNNQIYQLRGALYFENIKVSLWIIEYNSKERLSENKYRLKSGKFHFDFQSHNEANHISLSLRVEGKGSIERTSTKWEIIGLS</sequence>
<dbReference type="GO" id="GO:0016740">
    <property type="term" value="F:transferase activity"/>
    <property type="evidence" value="ECO:0007669"/>
    <property type="project" value="UniProtKB-KW"/>
</dbReference>
<keyword evidence="1" id="KW-0175">Coiled coil</keyword>